<dbReference type="Pfam" id="PF00412">
    <property type="entry name" value="LIM"/>
    <property type="match status" value="4"/>
</dbReference>
<dbReference type="AlphaFoldDB" id="A0A553PLL8"/>
<dbReference type="STRING" id="6832.A0A553PLL8"/>
<dbReference type="PANTHER" id="PTHR24216">
    <property type="entry name" value="PAXILLIN-RELATED"/>
    <property type="match status" value="1"/>
</dbReference>
<dbReference type="FunFam" id="2.10.110.10:FF:000018">
    <property type="entry name" value="Paxillin isoform 1"/>
    <property type="match status" value="1"/>
</dbReference>
<comment type="subcellular location">
    <subcellularLocation>
        <location evidence="1">Cell junction</location>
    </subcellularLocation>
    <subcellularLocation>
        <location evidence="8">Cytoplasm</location>
        <location evidence="8">Myofibril</location>
        <location evidence="8">Sarcomere</location>
        <location evidence="8">M line</location>
    </subcellularLocation>
</comment>
<dbReference type="Proteomes" id="UP000318571">
    <property type="component" value="Chromosome 11"/>
</dbReference>
<dbReference type="EMBL" id="VCGU01000003">
    <property type="protein sequence ID" value="TRY78569.1"/>
    <property type="molecule type" value="Genomic_DNA"/>
</dbReference>
<reference evidence="12 13" key="1">
    <citation type="journal article" date="2018" name="Nat. Ecol. Evol.">
        <title>Genomic signatures of mitonuclear coevolution across populations of Tigriopus californicus.</title>
        <authorList>
            <person name="Barreto F.S."/>
            <person name="Watson E.T."/>
            <person name="Lima T.G."/>
            <person name="Willett C.S."/>
            <person name="Edmands S."/>
            <person name="Li W."/>
            <person name="Burton R.S."/>
        </authorList>
    </citation>
    <scope>NUCLEOTIDE SEQUENCE [LARGE SCALE GENOMIC DNA]</scope>
    <source>
        <strain evidence="12 13">San Diego</strain>
    </source>
</reference>
<feature type="domain" description="LIM zinc-binding" evidence="11">
    <location>
        <begin position="240"/>
        <end position="298"/>
    </location>
</feature>
<keyword evidence="7 9" id="KW-0440">LIM domain</keyword>
<evidence type="ECO:0000256" key="9">
    <source>
        <dbReference type="PROSITE-ProRule" id="PRU00125"/>
    </source>
</evidence>
<dbReference type="PANTHER" id="PTHR24216:SF8">
    <property type="entry name" value="PAXILLIN, ISOFORM F"/>
    <property type="match status" value="1"/>
</dbReference>
<evidence type="ECO:0000256" key="2">
    <source>
        <dbReference type="ARBA" id="ARBA00022490"/>
    </source>
</evidence>
<evidence type="ECO:0000256" key="7">
    <source>
        <dbReference type="ARBA" id="ARBA00023038"/>
    </source>
</evidence>
<evidence type="ECO:0000256" key="5">
    <source>
        <dbReference type="ARBA" id="ARBA00022833"/>
    </source>
</evidence>
<dbReference type="PROSITE" id="PS50023">
    <property type="entry name" value="LIM_DOMAIN_2"/>
    <property type="match status" value="4"/>
</dbReference>
<dbReference type="GO" id="GO:0055120">
    <property type="term" value="C:striated muscle dense body"/>
    <property type="evidence" value="ECO:0007669"/>
    <property type="project" value="UniProtKB-ARBA"/>
</dbReference>
<dbReference type="SUPFAM" id="SSF57716">
    <property type="entry name" value="Glucocorticoid receptor-like (DNA-binding domain)"/>
    <property type="match status" value="6"/>
</dbReference>
<feature type="compositionally biased region" description="Low complexity" evidence="10">
    <location>
        <begin position="46"/>
        <end position="57"/>
    </location>
</feature>
<dbReference type="Gene3D" id="2.10.110.10">
    <property type="entry name" value="Cysteine Rich Protein"/>
    <property type="match status" value="5"/>
</dbReference>
<keyword evidence="6" id="KW-0965">Cell junction</keyword>
<name>A0A553PLL8_TIGCA</name>
<feature type="compositionally biased region" description="Basic and acidic residues" evidence="10">
    <location>
        <begin position="17"/>
        <end position="30"/>
    </location>
</feature>
<dbReference type="SMART" id="SM00132">
    <property type="entry name" value="LIM"/>
    <property type="match status" value="5"/>
</dbReference>
<evidence type="ECO:0000256" key="3">
    <source>
        <dbReference type="ARBA" id="ARBA00022723"/>
    </source>
</evidence>
<organism evidence="12 13">
    <name type="scientific">Tigriopus californicus</name>
    <name type="common">Marine copepod</name>
    <dbReference type="NCBI Taxonomy" id="6832"/>
    <lineage>
        <taxon>Eukaryota</taxon>
        <taxon>Metazoa</taxon>
        <taxon>Ecdysozoa</taxon>
        <taxon>Arthropoda</taxon>
        <taxon>Crustacea</taxon>
        <taxon>Multicrustacea</taxon>
        <taxon>Hexanauplia</taxon>
        <taxon>Copepoda</taxon>
        <taxon>Harpacticoida</taxon>
        <taxon>Harpacticidae</taxon>
        <taxon>Tigriopus</taxon>
    </lineage>
</organism>
<keyword evidence="4" id="KW-0677">Repeat</keyword>
<feature type="compositionally biased region" description="Polar residues" evidence="10">
    <location>
        <begin position="1"/>
        <end position="11"/>
    </location>
</feature>
<feature type="region of interest" description="Disordered" evidence="10">
    <location>
        <begin position="166"/>
        <end position="190"/>
    </location>
</feature>
<protein>
    <recommendedName>
        <fullName evidence="11">LIM zinc-binding domain-containing protein</fullName>
    </recommendedName>
</protein>
<feature type="region of interest" description="Disordered" evidence="10">
    <location>
        <begin position="1"/>
        <end position="57"/>
    </location>
</feature>
<evidence type="ECO:0000256" key="1">
    <source>
        <dbReference type="ARBA" id="ARBA00004282"/>
    </source>
</evidence>
<evidence type="ECO:0000313" key="13">
    <source>
        <dbReference type="Proteomes" id="UP000318571"/>
    </source>
</evidence>
<dbReference type="GO" id="GO:0046872">
    <property type="term" value="F:metal ion binding"/>
    <property type="evidence" value="ECO:0007669"/>
    <property type="project" value="UniProtKB-KW"/>
</dbReference>
<dbReference type="InterPro" id="IPR001781">
    <property type="entry name" value="Znf_LIM"/>
</dbReference>
<evidence type="ECO:0000313" key="12">
    <source>
        <dbReference type="EMBL" id="TRY78569.1"/>
    </source>
</evidence>
<keyword evidence="5 9" id="KW-0862">Zinc</keyword>
<evidence type="ECO:0000259" key="11">
    <source>
        <dbReference type="PROSITE" id="PS50023"/>
    </source>
</evidence>
<proteinExistence type="predicted"/>
<evidence type="ECO:0000256" key="4">
    <source>
        <dbReference type="ARBA" id="ARBA00022737"/>
    </source>
</evidence>
<keyword evidence="13" id="KW-1185">Reference proteome</keyword>
<dbReference type="GO" id="GO:0031430">
    <property type="term" value="C:M band"/>
    <property type="evidence" value="ECO:0007669"/>
    <property type="project" value="UniProtKB-SubCell"/>
</dbReference>
<evidence type="ECO:0000256" key="10">
    <source>
        <dbReference type="SAM" id="MobiDB-lite"/>
    </source>
</evidence>
<dbReference type="PROSITE" id="PS00478">
    <property type="entry name" value="LIM_DOMAIN_1"/>
    <property type="match status" value="3"/>
</dbReference>
<dbReference type="FunFam" id="2.10.110.10:FF:000008">
    <property type="entry name" value="Paxillin isoform 1"/>
    <property type="match status" value="1"/>
</dbReference>
<evidence type="ECO:0000256" key="8">
    <source>
        <dbReference type="ARBA" id="ARBA00037833"/>
    </source>
</evidence>
<sequence length="627" mass="70731">MMTNSSPTSDLDSLLQDLERTCQARHHPEELAQEPGKSGGRLPYRSPLSSNSSSGLPVVSADGYAVVQDSLRKDVIRELESTSTLIKKRQFEDNILTEKSNLDQSKWEYVGYGIWEDSQSTSPGPEEYVLPIQETSKSQAVLNRHVEISTTGKSFSSGITTKTLDRSISSSSTSNDNGHGAAAHQTVTAASSATKELDDLMNSLGRVESKTTPHPRLLDEMLDNLHIDMNTQGVTSSPKGVCYKCTKPILGQVVTALGRPWHPEHFTCFHCDKALGLETYFERDSQAYCEIDYHALFSPRCANCKKAILNKCVSALDQTWHPECFACSSCHKPFGDDCYHEKNGQPFCQTCFQGRFLPKCGKCVQPIEDNFISSLDQHWHMDCFVCEECSTPFLNGNYFEHNGKPYCETHYHSLRGSLCAGCHKAISGRCITAMFKKYHPEHFVISGQRTMESKAESRWMDHSRSQSVSKNGVLYKEELENKREYQEISIDNWIEVDELASSLDECMVKWKGVEIPKNLMAVPSTPVLFEHFKKTNQGGNIIRAPEEAIEQEIEPIPQPELPKVELNYYTCAACQGEIQGRCITAMFRKFHPEHFVCSFCLKQLNQGTFKEREDKPFCNMCFNRLFG</sequence>
<feature type="domain" description="LIM zinc-binding" evidence="11">
    <location>
        <begin position="569"/>
        <end position="627"/>
    </location>
</feature>
<dbReference type="GO" id="GO:0070161">
    <property type="term" value="C:anchoring junction"/>
    <property type="evidence" value="ECO:0007669"/>
    <property type="project" value="UniProtKB-SubCell"/>
</dbReference>
<feature type="domain" description="LIM zinc-binding" evidence="11">
    <location>
        <begin position="299"/>
        <end position="358"/>
    </location>
</feature>
<evidence type="ECO:0000256" key="6">
    <source>
        <dbReference type="ARBA" id="ARBA00022949"/>
    </source>
</evidence>
<gene>
    <name evidence="12" type="ORF">TCAL_06475</name>
</gene>
<dbReference type="FunFam" id="2.10.110.10:FF:000009">
    <property type="entry name" value="Paxillin isoform 1"/>
    <property type="match status" value="1"/>
</dbReference>
<accession>A0A553PLL8</accession>
<comment type="caution">
    <text evidence="12">The sequence shown here is derived from an EMBL/GenBank/DDBJ whole genome shotgun (WGS) entry which is preliminary data.</text>
</comment>
<keyword evidence="2" id="KW-0963">Cytoplasm</keyword>
<feature type="domain" description="LIM zinc-binding" evidence="11">
    <location>
        <begin position="359"/>
        <end position="417"/>
    </location>
</feature>
<keyword evidence="3 9" id="KW-0479">Metal-binding</keyword>
<dbReference type="CDD" id="cd09338">
    <property type="entry name" value="LIM3_Paxillin_like"/>
    <property type="match status" value="1"/>
</dbReference>